<accession>A0A5M9KAB8</accession>
<name>A0A5M9KAB8_MONFR</name>
<sequence>MPGGSIICVTNDEYLLTSHLPHQEFEKPSQYIIIPSCLLSSAQNSPLFPSATTFIFSTKTVRISLKRTLPMANPGLKTPLHRQRWKLCWFRNHCLLCRQGCQLFKGTYGMFLT</sequence>
<dbReference type="AlphaFoldDB" id="A0A5M9KAB8"/>
<dbReference type="Proteomes" id="UP000322873">
    <property type="component" value="Unassembled WGS sequence"/>
</dbReference>
<organism evidence="1 2">
    <name type="scientific">Monilinia fructicola</name>
    <name type="common">Brown rot fungus</name>
    <name type="synonym">Ciboria fructicola</name>
    <dbReference type="NCBI Taxonomy" id="38448"/>
    <lineage>
        <taxon>Eukaryota</taxon>
        <taxon>Fungi</taxon>
        <taxon>Dikarya</taxon>
        <taxon>Ascomycota</taxon>
        <taxon>Pezizomycotina</taxon>
        <taxon>Leotiomycetes</taxon>
        <taxon>Helotiales</taxon>
        <taxon>Sclerotiniaceae</taxon>
        <taxon>Monilinia</taxon>
    </lineage>
</organism>
<protein>
    <submittedName>
        <fullName evidence="1">Uncharacterized protein</fullName>
    </submittedName>
</protein>
<dbReference type="EMBL" id="VICG01000001">
    <property type="protein sequence ID" value="KAA8577042.1"/>
    <property type="molecule type" value="Genomic_DNA"/>
</dbReference>
<gene>
    <name evidence="1" type="ORF">EYC84_007056</name>
</gene>
<keyword evidence="2" id="KW-1185">Reference proteome</keyword>
<evidence type="ECO:0000313" key="1">
    <source>
        <dbReference type="EMBL" id="KAA8577042.1"/>
    </source>
</evidence>
<proteinExistence type="predicted"/>
<evidence type="ECO:0000313" key="2">
    <source>
        <dbReference type="Proteomes" id="UP000322873"/>
    </source>
</evidence>
<reference evidence="1 2" key="1">
    <citation type="submission" date="2019-06" db="EMBL/GenBank/DDBJ databases">
        <title>Genome Sequence of the Brown Rot Fungal Pathogen Monilinia fructicola.</title>
        <authorList>
            <person name="De Miccolis Angelini R.M."/>
            <person name="Landi L."/>
            <person name="Abate D."/>
            <person name="Pollastro S."/>
            <person name="Romanazzi G."/>
            <person name="Faretra F."/>
        </authorList>
    </citation>
    <scope>NUCLEOTIDE SEQUENCE [LARGE SCALE GENOMIC DNA]</scope>
    <source>
        <strain evidence="1 2">Mfrc123</strain>
    </source>
</reference>
<comment type="caution">
    <text evidence="1">The sequence shown here is derived from an EMBL/GenBank/DDBJ whole genome shotgun (WGS) entry which is preliminary data.</text>
</comment>